<feature type="transmembrane region" description="Helical" evidence="1">
    <location>
        <begin position="121"/>
        <end position="142"/>
    </location>
</feature>
<dbReference type="RefSeq" id="WP_344149235.1">
    <property type="nucleotide sequence ID" value="NZ_BAAANF010000007.1"/>
</dbReference>
<sequence>MSFGTLPNALVVVAIVVAVIARRLSWSELENSDADVWRGPLILCGVGIYQMYGKHLQLGLVDLVLLIAGVGVALAAGYASGRVAQVQRRAGKVFFRLGIPGLGIMVAYLVIRLGLAGVGHLLGMATTAGGGALMLSMGANLLTQSLVIQGKAHREAEEYSIS</sequence>
<feature type="transmembrane region" description="Helical" evidence="1">
    <location>
        <begin position="58"/>
        <end position="81"/>
    </location>
</feature>
<feature type="transmembrane region" description="Helical" evidence="1">
    <location>
        <begin position="93"/>
        <end position="115"/>
    </location>
</feature>
<name>A0ABN2GXH5_9ACTN</name>
<keyword evidence="1" id="KW-0812">Transmembrane</keyword>
<reference evidence="2 3" key="1">
    <citation type="journal article" date="2019" name="Int. J. Syst. Evol. Microbiol.">
        <title>The Global Catalogue of Microorganisms (GCM) 10K type strain sequencing project: providing services to taxonomists for standard genome sequencing and annotation.</title>
        <authorList>
            <consortium name="The Broad Institute Genomics Platform"/>
            <consortium name="The Broad Institute Genome Sequencing Center for Infectious Disease"/>
            <person name="Wu L."/>
            <person name="Ma J."/>
        </authorList>
    </citation>
    <scope>NUCLEOTIDE SEQUENCE [LARGE SCALE GENOMIC DNA]</scope>
    <source>
        <strain evidence="2 3">JCM 14307</strain>
    </source>
</reference>
<evidence type="ECO:0008006" key="4">
    <source>
        <dbReference type="Google" id="ProtNLM"/>
    </source>
</evidence>
<feature type="transmembrane region" description="Helical" evidence="1">
    <location>
        <begin position="6"/>
        <end position="24"/>
    </location>
</feature>
<dbReference type="Proteomes" id="UP001500280">
    <property type="component" value="Unassembled WGS sequence"/>
</dbReference>
<protein>
    <recommendedName>
        <fullName evidence="4">DUF1453 domain-containing protein</fullName>
    </recommendedName>
</protein>
<gene>
    <name evidence="2" type="ORF">GCM10009745_22590</name>
</gene>
<keyword evidence="1" id="KW-1133">Transmembrane helix</keyword>
<evidence type="ECO:0000256" key="1">
    <source>
        <dbReference type="SAM" id="Phobius"/>
    </source>
</evidence>
<keyword evidence="1" id="KW-0472">Membrane</keyword>
<accession>A0ABN2GXH5</accession>
<evidence type="ECO:0000313" key="3">
    <source>
        <dbReference type="Proteomes" id="UP001500280"/>
    </source>
</evidence>
<proteinExistence type="predicted"/>
<keyword evidence="3" id="KW-1185">Reference proteome</keyword>
<comment type="caution">
    <text evidence="2">The sequence shown here is derived from an EMBL/GenBank/DDBJ whole genome shotgun (WGS) entry which is preliminary data.</text>
</comment>
<dbReference type="EMBL" id="BAAANF010000007">
    <property type="protein sequence ID" value="GAA1678467.1"/>
    <property type="molecule type" value="Genomic_DNA"/>
</dbReference>
<organism evidence="2 3">
    <name type="scientific">Kribbella yunnanensis</name>
    <dbReference type="NCBI Taxonomy" id="190194"/>
    <lineage>
        <taxon>Bacteria</taxon>
        <taxon>Bacillati</taxon>
        <taxon>Actinomycetota</taxon>
        <taxon>Actinomycetes</taxon>
        <taxon>Propionibacteriales</taxon>
        <taxon>Kribbellaceae</taxon>
        <taxon>Kribbella</taxon>
    </lineage>
</organism>
<evidence type="ECO:0000313" key="2">
    <source>
        <dbReference type="EMBL" id="GAA1678467.1"/>
    </source>
</evidence>